<dbReference type="AlphaFoldDB" id="A0AAV7Y831"/>
<proteinExistence type="predicted"/>
<name>A0AAV7Y831_9EUKA</name>
<feature type="repeat" description="ANK" evidence="5">
    <location>
        <begin position="18"/>
        <end position="51"/>
    </location>
</feature>
<evidence type="ECO:0000256" key="4">
    <source>
        <dbReference type="ARBA" id="ARBA00039237"/>
    </source>
</evidence>
<gene>
    <name evidence="7" type="ORF">M0812_30151</name>
</gene>
<dbReference type="SMART" id="SM00225">
    <property type="entry name" value="BTB"/>
    <property type="match status" value="1"/>
</dbReference>
<dbReference type="EMBL" id="JANTQA010000076">
    <property type="protein sequence ID" value="KAJ3423618.1"/>
    <property type="molecule type" value="Genomic_DNA"/>
</dbReference>
<feature type="domain" description="BTB" evidence="6">
    <location>
        <begin position="324"/>
        <end position="392"/>
    </location>
</feature>
<dbReference type="Proteomes" id="UP001146793">
    <property type="component" value="Unassembled WGS sequence"/>
</dbReference>
<keyword evidence="2 5" id="KW-0040">ANK repeat</keyword>
<protein>
    <recommendedName>
        <fullName evidence="4">Ankyrin repeat domain-containing protein 54</fullName>
    </recommendedName>
</protein>
<sequence>MCKYLINMGADVNAQDINKTTPLHLILLYSLDIKFVKLFLKNGADYTLKDNSGYTPIHKLFFEPTYEEYSNLPFDFTYDLIIPRFNTFLRPTNKTKAQKYLIELIRNGLNLEFLPGRNLISYLIRNNFYNTFCHQLILERGYDPNFIDNDYHFDNVHPLVCFCEDFLSNFHLLEYLLIYGADLEIQANNGTVTPINDIQGQQHKKIVKKFNCYQNDFLNLYKTQFLTDLEINGIKINKILVEARIGLDLDEKNIQILEKHPAKYLNWFFEWIYSGFETHYSAYKLKRIKRICYTLGFFKQFKTKSRKVGLQTDLYSLFKDHSKSDFTLIIGNEKLHLHKCVLAARSNLFRELFKFTSGNDEITEIHDYTEKGYGLIKTVIKYLYTDKIRLKDNAKVRLHDLEYIYDYYQLNENSSFKTILYSERKRIMNNKL</sequence>
<dbReference type="PROSITE" id="PS50088">
    <property type="entry name" value="ANK_REPEAT"/>
    <property type="match status" value="1"/>
</dbReference>
<dbReference type="InterPro" id="IPR002110">
    <property type="entry name" value="Ankyrin_rpt"/>
</dbReference>
<dbReference type="Gene3D" id="1.25.40.20">
    <property type="entry name" value="Ankyrin repeat-containing domain"/>
    <property type="match status" value="1"/>
</dbReference>
<dbReference type="PROSITE" id="PS50097">
    <property type="entry name" value="BTB"/>
    <property type="match status" value="1"/>
</dbReference>
<dbReference type="Pfam" id="PF00651">
    <property type="entry name" value="BTB"/>
    <property type="match status" value="1"/>
</dbReference>
<dbReference type="SUPFAM" id="SSF48403">
    <property type="entry name" value="Ankyrin repeat"/>
    <property type="match status" value="1"/>
</dbReference>
<dbReference type="InterPro" id="IPR036770">
    <property type="entry name" value="Ankyrin_rpt-contain_sf"/>
</dbReference>
<dbReference type="Gene3D" id="3.30.710.10">
    <property type="entry name" value="Potassium Channel Kv1.1, Chain A"/>
    <property type="match status" value="1"/>
</dbReference>
<dbReference type="PANTHER" id="PTHR24197">
    <property type="entry name" value="ANKYRIN REPEAT DOMAIN-CONTAINING PROTEIN 61"/>
    <property type="match status" value="1"/>
</dbReference>
<evidence type="ECO:0000313" key="7">
    <source>
        <dbReference type="EMBL" id="KAJ3423618.1"/>
    </source>
</evidence>
<dbReference type="SUPFAM" id="SSF54695">
    <property type="entry name" value="POZ domain"/>
    <property type="match status" value="1"/>
</dbReference>
<dbReference type="CDD" id="cd18186">
    <property type="entry name" value="BTB_POZ_ZBTB_KLHL-like"/>
    <property type="match status" value="1"/>
</dbReference>
<reference evidence="7" key="1">
    <citation type="submission" date="2022-08" db="EMBL/GenBank/DDBJ databases">
        <title>Novel sulphate-reducing endosymbionts in the free-living metamonad Anaeramoeba.</title>
        <authorList>
            <person name="Jerlstrom-Hultqvist J."/>
            <person name="Cepicka I."/>
            <person name="Gallot-Lavallee L."/>
            <person name="Salas-Leiva D."/>
            <person name="Curtis B.A."/>
            <person name="Zahonova K."/>
            <person name="Pipaliya S."/>
            <person name="Dacks J."/>
            <person name="Roger A.J."/>
        </authorList>
    </citation>
    <scope>NUCLEOTIDE SEQUENCE</scope>
    <source>
        <strain evidence="7">Busselton2</strain>
    </source>
</reference>
<evidence type="ECO:0000313" key="8">
    <source>
        <dbReference type="Proteomes" id="UP001146793"/>
    </source>
</evidence>
<keyword evidence="1" id="KW-0677">Repeat</keyword>
<evidence type="ECO:0000256" key="5">
    <source>
        <dbReference type="PROSITE-ProRule" id="PRU00023"/>
    </source>
</evidence>
<organism evidence="7 8">
    <name type="scientific">Anaeramoeba flamelloides</name>
    <dbReference type="NCBI Taxonomy" id="1746091"/>
    <lineage>
        <taxon>Eukaryota</taxon>
        <taxon>Metamonada</taxon>
        <taxon>Anaeramoebidae</taxon>
        <taxon>Anaeramoeba</taxon>
    </lineage>
</organism>
<evidence type="ECO:0000259" key="6">
    <source>
        <dbReference type="PROSITE" id="PS50097"/>
    </source>
</evidence>
<comment type="function">
    <text evidence="3">Plays an important role in regulating intracellular signaling events associated with erythroid terminal differentiation.</text>
</comment>
<comment type="caution">
    <text evidence="7">The sequence shown here is derived from an EMBL/GenBank/DDBJ whole genome shotgun (WGS) entry which is preliminary data.</text>
</comment>
<dbReference type="InterPro" id="IPR011333">
    <property type="entry name" value="SKP1/BTB/POZ_sf"/>
</dbReference>
<evidence type="ECO:0000256" key="3">
    <source>
        <dbReference type="ARBA" id="ARBA00037385"/>
    </source>
</evidence>
<evidence type="ECO:0000256" key="2">
    <source>
        <dbReference type="ARBA" id="ARBA00023043"/>
    </source>
</evidence>
<accession>A0AAV7Y831</accession>
<evidence type="ECO:0000256" key="1">
    <source>
        <dbReference type="ARBA" id="ARBA00022737"/>
    </source>
</evidence>
<dbReference type="PANTHER" id="PTHR24197:SF44">
    <property type="entry name" value="ANKYRIN REPEAT DOMAIN-CONTAINING PROTEIN 54"/>
    <property type="match status" value="1"/>
</dbReference>
<dbReference type="InterPro" id="IPR000210">
    <property type="entry name" value="BTB/POZ_dom"/>
</dbReference>